<organism evidence="1 2">
    <name type="scientific">Bacteroides muris</name>
    <name type="common">ex Afrizal et al. 2022</name>
    <dbReference type="NCBI Taxonomy" id="2516960"/>
    <lineage>
        <taxon>Bacteria</taxon>
        <taxon>Pseudomonadati</taxon>
        <taxon>Bacteroidota</taxon>
        <taxon>Bacteroidia</taxon>
        <taxon>Bacteroidales</taxon>
        <taxon>Bacteroidaceae</taxon>
        <taxon>Bacteroides</taxon>
    </lineage>
</organism>
<dbReference type="AlphaFoldDB" id="A0A4S2AYN0"/>
<dbReference type="EMBL" id="SRYZ01000014">
    <property type="protein sequence ID" value="TGY06698.1"/>
    <property type="molecule type" value="Genomic_DNA"/>
</dbReference>
<protein>
    <recommendedName>
        <fullName evidence="3">DUF551 domain-containing protein</fullName>
    </recommendedName>
</protein>
<sequence>MKQTVEEAAKQELTSSYAIIVEGELAYQRQAMLNMFRKGAEWQAKQSPWISVEMAIPKDDSPGVVQVITVDGKEGEMAARRVMYNIYPYIKTGYVTHWRPIPALPKGGEG</sequence>
<evidence type="ECO:0000313" key="2">
    <source>
        <dbReference type="Proteomes" id="UP000310532"/>
    </source>
</evidence>
<reference evidence="1 2" key="1">
    <citation type="submission" date="2019-04" db="EMBL/GenBank/DDBJ databases">
        <title>Microbes associate with the intestines of laboratory mice.</title>
        <authorList>
            <person name="Navarre W."/>
            <person name="Wong E."/>
            <person name="Huang K."/>
            <person name="Tropini C."/>
            <person name="Ng K."/>
            <person name="Yu B."/>
        </authorList>
    </citation>
    <scope>NUCLEOTIDE SEQUENCE [LARGE SCALE GENOMIC DNA]</scope>
    <source>
        <strain evidence="1 2">NM69_E16B</strain>
    </source>
</reference>
<evidence type="ECO:0008006" key="3">
    <source>
        <dbReference type="Google" id="ProtNLM"/>
    </source>
</evidence>
<dbReference type="RefSeq" id="WP_118940808.1">
    <property type="nucleotide sequence ID" value="NZ_SRYZ01000014.1"/>
</dbReference>
<comment type="caution">
    <text evidence="1">The sequence shown here is derived from an EMBL/GenBank/DDBJ whole genome shotgun (WGS) entry which is preliminary data.</text>
</comment>
<accession>A0A4S2AYN0</accession>
<keyword evidence="2" id="KW-1185">Reference proteome</keyword>
<name>A0A4S2AYN0_9BACE</name>
<proteinExistence type="predicted"/>
<evidence type="ECO:0000313" key="1">
    <source>
        <dbReference type="EMBL" id="TGY06698.1"/>
    </source>
</evidence>
<dbReference type="Proteomes" id="UP000310532">
    <property type="component" value="Unassembled WGS sequence"/>
</dbReference>
<gene>
    <name evidence="1" type="ORF">E5355_08070</name>
</gene>